<reference evidence="1" key="1">
    <citation type="submission" date="2020-04" db="EMBL/GenBank/DDBJ databases">
        <authorList>
            <person name="Chiriac C."/>
            <person name="Salcher M."/>
            <person name="Ghai R."/>
            <person name="Kavagutti S V."/>
        </authorList>
    </citation>
    <scope>NUCLEOTIDE SEQUENCE</scope>
</reference>
<gene>
    <name evidence="1" type="ORF">UFOVP112_316</name>
</gene>
<name>A0A6J5L3E4_9CAUD</name>
<protein>
    <submittedName>
        <fullName evidence="1">Uncharacterized protein</fullName>
    </submittedName>
</protein>
<organism evidence="1">
    <name type="scientific">uncultured Caudovirales phage</name>
    <dbReference type="NCBI Taxonomy" id="2100421"/>
    <lineage>
        <taxon>Viruses</taxon>
        <taxon>Duplodnaviria</taxon>
        <taxon>Heunggongvirae</taxon>
        <taxon>Uroviricota</taxon>
        <taxon>Caudoviricetes</taxon>
        <taxon>Peduoviridae</taxon>
        <taxon>Maltschvirus</taxon>
        <taxon>Maltschvirus maltsch</taxon>
    </lineage>
</organism>
<proteinExistence type="predicted"/>
<sequence>MKQFILSRYGLRQLNDIDARDLADDISLYVQKQGGSFVIRRHCVEFFVPEEYSLFVRLMYPFLVEV</sequence>
<evidence type="ECO:0000313" key="1">
    <source>
        <dbReference type="EMBL" id="CAB4129218.1"/>
    </source>
</evidence>
<accession>A0A6J5L3E4</accession>
<dbReference type="EMBL" id="LR796233">
    <property type="protein sequence ID" value="CAB4129218.1"/>
    <property type="molecule type" value="Genomic_DNA"/>
</dbReference>